<reference evidence="1" key="1">
    <citation type="submission" date="2022-11" db="EMBL/GenBank/DDBJ databases">
        <title>Genomic repertoires linked with pathogenic potency of arthritogenic Prevotella copri isolated from the gut of rheumatoid arthritis patients.</title>
        <authorList>
            <person name="Nii T."/>
            <person name="Maeda Y."/>
            <person name="Motooka D."/>
            <person name="Naito M."/>
            <person name="Matsumoto Y."/>
            <person name="Ogawa T."/>
            <person name="Oguro-Igashira E."/>
            <person name="Kishikawa T."/>
            <person name="Yamashita M."/>
            <person name="Koizumi S."/>
            <person name="Kurakawa T."/>
            <person name="Okumura R."/>
            <person name="Kayama H."/>
            <person name="Murakami M."/>
            <person name="Sakaguchi T."/>
            <person name="Das B."/>
            <person name="Nakamura S."/>
            <person name="Okada Y."/>
            <person name="Kumanogoh A."/>
            <person name="Takeda K."/>
        </authorList>
    </citation>
    <scope>NUCLEOTIDE SEQUENCE</scope>
    <source>
        <strain evidence="1">N016-13</strain>
    </source>
</reference>
<comment type="caution">
    <text evidence="1">The sequence shown here is derived from an EMBL/GenBank/DDBJ whole genome shotgun (WGS) entry which is preliminary data.</text>
</comment>
<name>A0AAW5U2A6_9BACT</name>
<dbReference type="Proteomes" id="UP001209074">
    <property type="component" value="Unassembled WGS sequence"/>
</dbReference>
<feature type="non-terminal residue" evidence="1">
    <location>
        <position position="1"/>
    </location>
</feature>
<organism evidence="1 2">
    <name type="scientific">Segatella copri</name>
    <dbReference type="NCBI Taxonomy" id="165179"/>
    <lineage>
        <taxon>Bacteria</taxon>
        <taxon>Pseudomonadati</taxon>
        <taxon>Bacteroidota</taxon>
        <taxon>Bacteroidia</taxon>
        <taxon>Bacteroidales</taxon>
        <taxon>Prevotellaceae</taxon>
        <taxon>Segatella</taxon>
    </lineage>
</organism>
<proteinExistence type="predicted"/>
<evidence type="ECO:0000313" key="1">
    <source>
        <dbReference type="EMBL" id="MCW4094752.1"/>
    </source>
</evidence>
<dbReference type="RefSeq" id="WP_264980833.1">
    <property type="nucleotide sequence ID" value="NZ_JAPDUS010000040.1"/>
</dbReference>
<protein>
    <submittedName>
        <fullName evidence="1">Uncharacterized protein</fullName>
    </submittedName>
</protein>
<sequence length="103" mass="11238">LHGFCKEQNVSYTKMLHCLRNASYRKPSATPVSSDEEQGLHPLVVEPADSVTIEPAVLPVEQDVDLLLDDIELNFGSKISLHIGSCSKSALVSLIKEMEGTLC</sequence>
<accession>A0AAW5U2A6</accession>
<dbReference type="EMBL" id="JAPDUS010000040">
    <property type="protein sequence ID" value="MCW4094752.1"/>
    <property type="molecule type" value="Genomic_DNA"/>
</dbReference>
<dbReference type="AlphaFoldDB" id="A0AAW5U2A6"/>
<evidence type="ECO:0000313" key="2">
    <source>
        <dbReference type="Proteomes" id="UP001209074"/>
    </source>
</evidence>
<gene>
    <name evidence="1" type="ORF">ONT05_14615</name>
</gene>